<accession>A0A9X2FB24</accession>
<organism evidence="1 2">
    <name type="scientific">Aeoliella straminimaris</name>
    <dbReference type="NCBI Taxonomy" id="2954799"/>
    <lineage>
        <taxon>Bacteria</taxon>
        <taxon>Pseudomonadati</taxon>
        <taxon>Planctomycetota</taxon>
        <taxon>Planctomycetia</taxon>
        <taxon>Pirellulales</taxon>
        <taxon>Lacipirellulaceae</taxon>
        <taxon>Aeoliella</taxon>
    </lineage>
</organism>
<dbReference type="InterPro" id="IPR015315">
    <property type="entry name" value="DUF1963"/>
</dbReference>
<dbReference type="Proteomes" id="UP001155241">
    <property type="component" value="Unassembled WGS sequence"/>
</dbReference>
<evidence type="ECO:0000313" key="1">
    <source>
        <dbReference type="EMBL" id="MCO6045677.1"/>
    </source>
</evidence>
<dbReference type="EMBL" id="JAMXLR010000061">
    <property type="protein sequence ID" value="MCO6045677.1"/>
    <property type="molecule type" value="Genomic_DNA"/>
</dbReference>
<dbReference type="RefSeq" id="WP_252853790.1">
    <property type="nucleotide sequence ID" value="NZ_JAMXLR010000061.1"/>
</dbReference>
<sequence>MTNDDLRETLEDEGLADYAEKLVSASKLCTQFVSVRDKATAVAIGSSKIGGEPDLPPDFPWPERDSRPMSFIAQIQLADGTSSRTDLPLPSSGLLSLFYDTEDMPWGYDPKHAGGAKVFYFDNDTPLSRRKTPEALEDEGWFLECHLEAYETITLPNYQSSEFPADISDDVFGGYFDLQSELSQSGHQLGGYPAVIQDSMELECQLVSHGLYCGNATGYNDPRAETLQAGVADWQLLMQIDSDDNADMMWGDCGRLYVWIRKQDLAEQRFDKTWTILQCY</sequence>
<name>A0A9X2FB24_9BACT</name>
<evidence type="ECO:0000313" key="2">
    <source>
        <dbReference type="Proteomes" id="UP001155241"/>
    </source>
</evidence>
<dbReference type="InterPro" id="IPR035948">
    <property type="entry name" value="YwqG-like_sf"/>
</dbReference>
<protein>
    <submittedName>
        <fullName evidence="1">YwqG family protein</fullName>
    </submittedName>
</protein>
<keyword evidence="2" id="KW-1185">Reference proteome</keyword>
<reference evidence="1" key="1">
    <citation type="submission" date="2022-06" db="EMBL/GenBank/DDBJ databases">
        <title>Aeoliella straminimaris, a novel planctomycete from sediments.</title>
        <authorList>
            <person name="Vitorino I.R."/>
            <person name="Lage O.M."/>
        </authorList>
    </citation>
    <scope>NUCLEOTIDE SEQUENCE</scope>
    <source>
        <strain evidence="1">ICT_H6.2</strain>
    </source>
</reference>
<dbReference type="PANTHER" id="PTHR36436:SF6">
    <property type="entry name" value="SLL5081 PROTEIN"/>
    <property type="match status" value="1"/>
</dbReference>
<dbReference type="SUPFAM" id="SSF103032">
    <property type="entry name" value="Hypothetical protein YwqG"/>
    <property type="match status" value="1"/>
</dbReference>
<proteinExistence type="predicted"/>
<comment type="caution">
    <text evidence="1">The sequence shown here is derived from an EMBL/GenBank/DDBJ whole genome shotgun (WGS) entry which is preliminary data.</text>
</comment>
<dbReference type="AlphaFoldDB" id="A0A9X2FB24"/>
<gene>
    <name evidence="1" type="ORF">NG895_17405</name>
</gene>
<dbReference type="PANTHER" id="PTHR36436">
    <property type="entry name" value="SLL5081 PROTEIN"/>
    <property type="match status" value="1"/>
</dbReference>
<dbReference type="Gene3D" id="2.30.320.10">
    <property type="entry name" value="YwqG-like"/>
    <property type="match status" value="1"/>
</dbReference>
<dbReference type="Pfam" id="PF09234">
    <property type="entry name" value="DUF1963"/>
    <property type="match status" value="1"/>
</dbReference>